<evidence type="ECO:0000313" key="2">
    <source>
        <dbReference type="EMBL" id="AYN58068.1"/>
    </source>
</evidence>
<evidence type="ECO:0000256" key="1">
    <source>
        <dbReference type="SAM" id="Phobius"/>
    </source>
</evidence>
<evidence type="ECO:0000313" key="3">
    <source>
        <dbReference type="Proteomes" id="UP000278789"/>
    </source>
</evidence>
<name>A0A3G2KGH6_9CAUD</name>
<dbReference type="GeneID" id="55611979"/>
<accession>A0A3G2KGH6</accession>
<dbReference type="KEGG" id="vg:55611979"/>
<proteinExistence type="predicted"/>
<keyword evidence="1" id="KW-0472">Membrane</keyword>
<organism evidence="2 3">
    <name type="scientific">Mycobacterium phage Fowlmouth</name>
    <dbReference type="NCBI Taxonomy" id="2419978"/>
    <lineage>
        <taxon>Viruses</taxon>
        <taxon>Duplodnaviria</taxon>
        <taxon>Heunggongvirae</taxon>
        <taxon>Uroviricota</taxon>
        <taxon>Caudoviricetes</taxon>
        <taxon>Fowlmouthvirus</taxon>
        <taxon>Fowlmouthvirus fowlmouth</taxon>
    </lineage>
</organism>
<keyword evidence="1" id="KW-0812">Transmembrane</keyword>
<gene>
    <name evidence="2" type="primary">119</name>
    <name evidence="2" type="ORF">SEA_FOWLMOUTH_119</name>
</gene>
<protein>
    <submittedName>
        <fullName evidence="2">Uncharacterized protein</fullName>
    </submittedName>
</protein>
<reference evidence="2" key="1">
    <citation type="submission" date="2018-09" db="EMBL/GenBank/DDBJ databases">
        <authorList>
            <person name="Bryant B."/>
            <person name="Burch A."/>
            <person name="Dorissaint R."/>
            <person name="Douthitt C."/>
            <person name="Garofalo J."/>
            <person name="Kuiack J."/>
            <person name="Marcillon S."/>
            <person name="Moreno J."/>
            <person name="Norus J."/>
            <person name="Parks M."/>
            <person name="Peroza J."/>
            <person name="Wilse K."/>
            <person name="Wiersma-Koch H."/>
            <person name="D'Elia T."/>
            <person name="Garlena R.A."/>
            <person name="Russell D.A."/>
            <person name="Pope W.H."/>
            <person name="Jacobs-Sera D."/>
            <person name="Hatfull G.F."/>
        </authorList>
    </citation>
    <scope>NUCLEOTIDE SEQUENCE [LARGE SCALE GENOMIC DNA]</scope>
</reference>
<keyword evidence="1" id="KW-1133">Transmembrane helix</keyword>
<dbReference type="RefSeq" id="YP_009841786.1">
    <property type="nucleotide sequence ID" value="NC_048734.1"/>
</dbReference>
<keyword evidence="3" id="KW-1185">Reference proteome</keyword>
<dbReference type="EMBL" id="MH834613">
    <property type="protein sequence ID" value="AYN58068.1"/>
    <property type="molecule type" value="Genomic_DNA"/>
</dbReference>
<dbReference type="Proteomes" id="UP000278789">
    <property type="component" value="Segment"/>
</dbReference>
<sequence length="40" mass="5086">MSDYRYPDWYMRVYWWGGWSFLFRIALLVMSFLAGWWISK</sequence>
<feature type="transmembrane region" description="Helical" evidence="1">
    <location>
        <begin position="13"/>
        <end position="38"/>
    </location>
</feature>